<evidence type="ECO:0000313" key="2">
    <source>
        <dbReference type="EMBL" id="QBK84694.1"/>
    </source>
</evidence>
<dbReference type="EMBL" id="MK500286">
    <property type="protein sequence ID" value="QBK84694.1"/>
    <property type="molecule type" value="Genomic_DNA"/>
</dbReference>
<gene>
    <name evidence="2" type="ORF">LCDPAC01_01750</name>
</gene>
<feature type="transmembrane region" description="Helical" evidence="1">
    <location>
        <begin position="227"/>
        <end position="255"/>
    </location>
</feature>
<name>A0A481YP21_9VIRU</name>
<proteinExistence type="predicted"/>
<dbReference type="GO" id="GO:0016740">
    <property type="term" value="F:transferase activity"/>
    <property type="evidence" value="ECO:0007669"/>
    <property type="project" value="UniProtKB-KW"/>
</dbReference>
<keyword evidence="2" id="KW-0808">Transferase</keyword>
<sequence length="284" mass="32561">MEKMNVYVMSNSNSEVISPALEAIFTLQESTMFSVHFQKGPVSPENKDWYKATKNMSRSESIELYNHVRLWYKVFKEHKPMIILYNRAIPVQTPSVMIDLLKGADFLKHEIHEDIVYYGKYMDICKKYVKVHSVISGGERYPLYRTHSPQGSFAYYISPAGARKLLAGLPLLQTKVDKYINHWIEHGIINALTYHPSIFRYGDDIDSVADDFTRIECRDEIDFGRRWTLGSGVGTIVVTIIMAMIIGLLLYVVYINLYRGPTRTMFSGAGKIRTLKSRVSVPAI</sequence>
<protein>
    <submittedName>
        <fullName evidence="2">Glycosyltransferase family 25</fullName>
    </submittedName>
</protein>
<evidence type="ECO:0000256" key="1">
    <source>
        <dbReference type="SAM" id="Phobius"/>
    </source>
</evidence>
<reference evidence="2" key="1">
    <citation type="journal article" date="2019" name="MBio">
        <title>Virus Genomes from Deep Sea Sediments Expand the Ocean Megavirome and Support Independent Origins of Viral Gigantism.</title>
        <authorList>
            <person name="Backstrom D."/>
            <person name="Yutin N."/>
            <person name="Jorgensen S.L."/>
            <person name="Dharamshi J."/>
            <person name="Homa F."/>
            <person name="Zaremba-Niedwiedzka K."/>
            <person name="Spang A."/>
            <person name="Wolf Y.I."/>
            <person name="Koonin E.V."/>
            <person name="Ettema T.J."/>
        </authorList>
    </citation>
    <scope>NUCLEOTIDE SEQUENCE</scope>
</reference>
<organism evidence="2">
    <name type="scientific">Pithovirus LCDPAC01</name>
    <dbReference type="NCBI Taxonomy" id="2506600"/>
    <lineage>
        <taxon>Viruses</taxon>
        <taxon>Pithoviruses</taxon>
    </lineage>
</organism>
<accession>A0A481YP21</accession>
<keyword evidence="1" id="KW-1133">Transmembrane helix</keyword>
<keyword evidence="1" id="KW-0472">Membrane</keyword>
<keyword evidence="1" id="KW-0812">Transmembrane</keyword>